<evidence type="ECO:0000256" key="2">
    <source>
        <dbReference type="SAM" id="SignalP"/>
    </source>
</evidence>
<comment type="caution">
    <text evidence="3">The sequence shown here is derived from an EMBL/GenBank/DDBJ whole genome shotgun (WGS) entry which is preliminary data.</text>
</comment>
<protein>
    <recommendedName>
        <fullName evidence="5">DUF732 domain-containing protein</fullName>
    </recommendedName>
</protein>
<keyword evidence="4" id="KW-1185">Reference proteome</keyword>
<evidence type="ECO:0008006" key="5">
    <source>
        <dbReference type="Google" id="ProtNLM"/>
    </source>
</evidence>
<evidence type="ECO:0000256" key="1">
    <source>
        <dbReference type="SAM" id="MobiDB-lite"/>
    </source>
</evidence>
<dbReference type="RefSeq" id="WP_386054759.1">
    <property type="nucleotide sequence ID" value="NZ_JBHTKH010000022.1"/>
</dbReference>
<feature type="signal peptide" evidence="2">
    <location>
        <begin position="1"/>
        <end position="23"/>
    </location>
</feature>
<feature type="compositionally biased region" description="Low complexity" evidence="1">
    <location>
        <begin position="33"/>
        <end position="50"/>
    </location>
</feature>
<feature type="region of interest" description="Disordered" evidence="1">
    <location>
        <begin position="31"/>
        <end position="51"/>
    </location>
</feature>
<dbReference type="Proteomes" id="UP001597046">
    <property type="component" value="Unassembled WGS sequence"/>
</dbReference>
<sequence length="277" mass="28659">MKAVRWLMSIVGMVLALSACSAAGVPIAGGVSSAGTSLTPTPTTRAPSASGLDSRAWRFDIGIPEQATLVEGMMPGSPSRGDVEDLQTKINAACMVDADGVTPIIEVARKQSSLALVTPTAVPSSSSTEDASSSWTWTADITCTHDDGSTESYTAFRDAWSSKLEAETSGAINNFEVAALERAYGAGTTDYDSLGVLVGICSENSPAAFADTPWTKEQVDEQMGALVLCPDHPQRAAILKSIATAAAAEKAAAAEEALRVKGLFPDECGVIGSGRLR</sequence>
<keyword evidence="2" id="KW-0732">Signal</keyword>
<accession>A0ABW3N2C4</accession>
<proteinExistence type="predicted"/>
<gene>
    <name evidence="3" type="ORF">ACFQ2V_20290</name>
</gene>
<organism evidence="3 4">
    <name type="scientific">Terrabacter terrigena</name>
    <dbReference type="NCBI Taxonomy" id="574718"/>
    <lineage>
        <taxon>Bacteria</taxon>
        <taxon>Bacillati</taxon>
        <taxon>Actinomycetota</taxon>
        <taxon>Actinomycetes</taxon>
        <taxon>Micrococcales</taxon>
        <taxon>Intrasporangiaceae</taxon>
        <taxon>Terrabacter</taxon>
    </lineage>
</organism>
<evidence type="ECO:0000313" key="4">
    <source>
        <dbReference type="Proteomes" id="UP001597046"/>
    </source>
</evidence>
<feature type="chain" id="PRO_5046833128" description="DUF732 domain-containing protein" evidence="2">
    <location>
        <begin position="24"/>
        <end position="277"/>
    </location>
</feature>
<reference evidence="4" key="1">
    <citation type="journal article" date="2019" name="Int. J. Syst. Evol. Microbiol.">
        <title>The Global Catalogue of Microorganisms (GCM) 10K type strain sequencing project: providing services to taxonomists for standard genome sequencing and annotation.</title>
        <authorList>
            <consortium name="The Broad Institute Genomics Platform"/>
            <consortium name="The Broad Institute Genome Sequencing Center for Infectious Disease"/>
            <person name="Wu L."/>
            <person name="Ma J."/>
        </authorList>
    </citation>
    <scope>NUCLEOTIDE SEQUENCE [LARGE SCALE GENOMIC DNA]</scope>
    <source>
        <strain evidence="4">CCUG 57508</strain>
    </source>
</reference>
<name>A0ABW3N2C4_9MICO</name>
<dbReference type="PROSITE" id="PS51257">
    <property type="entry name" value="PROKAR_LIPOPROTEIN"/>
    <property type="match status" value="1"/>
</dbReference>
<evidence type="ECO:0000313" key="3">
    <source>
        <dbReference type="EMBL" id="MFD1056652.1"/>
    </source>
</evidence>
<dbReference type="EMBL" id="JBHTKH010000022">
    <property type="protein sequence ID" value="MFD1056652.1"/>
    <property type="molecule type" value="Genomic_DNA"/>
</dbReference>